<feature type="compositionally biased region" description="Basic and acidic residues" evidence="1">
    <location>
        <begin position="896"/>
        <end position="906"/>
    </location>
</feature>
<dbReference type="EMBL" id="JAINUG010000138">
    <property type="protein sequence ID" value="KAJ8393302.1"/>
    <property type="molecule type" value="Genomic_DNA"/>
</dbReference>
<gene>
    <name evidence="4" type="ORF">AAFF_G00062030</name>
</gene>
<dbReference type="Proteomes" id="UP001221898">
    <property type="component" value="Unassembled WGS sequence"/>
</dbReference>
<feature type="compositionally biased region" description="Polar residues" evidence="1">
    <location>
        <begin position="1198"/>
        <end position="1209"/>
    </location>
</feature>
<feature type="domain" description="Bridge-like lipid transfer protein family member 1 middle region" evidence="2">
    <location>
        <begin position="1"/>
        <end position="90"/>
    </location>
</feature>
<dbReference type="InterPro" id="IPR033616">
    <property type="entry name" value="BLTP1"/>
</dbReference>
<feature type="region of interest" description="Disordered" evidence="1">
    <location>
        <begin position="777"/>
        <end position="821"/>
    </location>
</feature>
<feature type="region of interest" description="Disordered" evidence="1">
    <location>
        <begin position="666"/>
        <end position="686"/>
    </location>
</feature>
<evidence type="ECO:0000256" key="1">
    <source>
        <dbReference type="SAM" id="MobiDB-lite"/>
    </source>
</evidence>
<dbReference type="Pfam" id="PF25039">
    <property type="entry name" value="BLTP1_M"/>
    <property type="match status" value="1"/>
</dbReference>
<dbReference type="PANTHER" id="PTHR31640">
    <property type="entry name" value="TRANSMEMBRANE PROTEIN KIAA1109"/>
    <property type="match status" value="1"/>
</dbReference>
<evidence type="ECO:0008006" key="6">
    <source>
        <dbReference type="Google" id="ProtNLM"/>
    </source>
</evidence>
<accession>A0AAD7RZM1</accession>
<feature type="region of interest" description="Disordered" evidence="1">
    <location>
        <begin position="1151"/>
        <end position="1209"/>
    </location>
</feature>
<evidence type="ECO:0000259" key="3">
    <source>
        <dbReference type="Pfam" id="PF25040"/>
    </source>
</evidence>
<name>A0AAD7RZM1_9TELE</name>
<feature type="domain" description="Bridge-like lipid transfer protein family member 1 C-terminal" evidence="3">
    <location>
        <begin position="97"/>
        <end position="372"/>
    </location>
</feature>
<organism evidence="4 5">
    <name type="scientific">Aldrovandia affinis</name>
    <dbReference type="NCBI Taxonomy" id="143900"/>
    <lineage>
        <taxon>Eukaryota</taxon>
        <taxon>Metazoa</taxon>
        <taxon>Chordata</taxon>
        <taxon>Craniata</taxon>
        <taxon>Vertebrata</taxon>
        <taxon>Euteleostomi</taxon>
        <taxon>Actinopterygii</taxon>
        <taxon>Neopterygii</taxon>
        <taxon>Teleostei</taxon>
        <taxon>Notacanthiformes</taxon>
        <taxon>Halosauridae</taxon>
        <taxon>Aldrovandia</taxon>
    </lineage>
</organism>
<feature type="compositionally biased region" description="Low complexity" evidence="1">
    <location>
        <begin position="1183"/>
        <end position="1193"/>
    </location>
</feature>
<sequence>MLDGITIGAALLPSLKAEYKMGRMRSHGMTGAQTSFTFELPNHKLRFQSKVSPVDMSTMQPSASLNLPPVTMSGEYIMEDHDSHSDQGWAPDDFPTKQGHYLQGNYLRCVAEIGSFEHNLTTDLLNHLVFLQKVFMKEVNEVIQKVSGGEQPIPLWNEHDISTDGDKPKILLYSLNLMFKGIQMTATTPSMRAVRFETGLIELELSNRIQCKAQPGSSSYLKLFGKCQVDLHLALGQIVKHQVYEEAGSDFHQVAYFRTRIGLRNALQEEISGSSDKEAVLITLNRPIVFAQPVAFDRAVLFWLNYKAAYDNWNEQRMALNKDIHVATKEVVDKLPGIQQTSVQAFSTLFLQLTVNDLGICLPITSTSQKGHFPVMERNSIPSCETWAGTSVGQKKCARKANHSIDFDTGSALVLTIESTLITACSSESLVSKGHFKNFCLRFAEGFERTWDDWKPEVRGDLVMNACVVPDGTYEVCSRTTGQLSAESSSAGTWTLNVLWKMCGIDVHMDPNIGKRLNALGNTLTSLTGEEDVDDIADLNSVNMADLSDEDDTDTMSPTIHMEPIDHRRQALAGNQAVDARGRKFSKRLVDIRELNEQAKVIDDLKKLGASEGTINQEIQRYQQLESVAVNDIRRDVRKKLRRSSMRAASLKDKWGLGYKPSYNRSKSISAAGRPPVKRLERASSRIGDVEDLPDIRVDASSPGPRVTFNIQDTINNLVLDMSNHPVGPGEMCFKFPEETEMELLSVSVDEPPHHFPSVNEEACSVFSAPATPAVFSPSLPFQPEDGRRDDSSLSSSDDSDKEEEFDRERQPYYYRRPVQTSRKKSSGFAAVSQLFSERWPGTPASRSMVSSTTERNIDFELDVRVEIDSGKCVLHPTTQQAEHDDISLRRSCDRSLRSLDQESPPKKKKLQPTCTSSAHLLAGKKVPSSLQTKSSDSETTVFYIPGVDVKLHYNSKTLKTESPNASRGSSLPRTLSKESKLYGMKESSTPNPPNPAQSRTNSLLPPPPPPIPSAKGKGSGGVKTAKLYAWVALQTLPEEMVISPCLLDFLEKALETIPITPVERNYNTINSQDEDIGQFDSVDPLEESTTSLVSSSTSAYSSFPVDVVVYVRVQPSQIRFSCLPMSRVECMLKLPSLDLVFSSNRGELETPIPLHPGDPGLHQSSTATPLTHNVPKASTGKGPSPGLGSPLGRSRHSSSQSDLTGPPANSSGLSFTACMSDFSLYVFHPYGAGKQKSAVTGIPPALGLWARWTRSLRR</sequence>
<evidence type="ECO:0000313" key="5">
    <source>
        <dbReference type="Proteomes" id="UP001221898"/>
    </source>
</evidence>
<dbReference type="GO" id="GO:0098793">
    <property type="term" value="C:presynapse"/>
    <property type="evidence" value="ECO:0007669"/>
    <property type="project" value="GOC"/>
</dbReference>
<feature type="region of interest" description="Disordered" evidence="1">
    <location>
        <begin position="982"/>
        <end position="1021"/>
    </location>
</feature>
<evidence type="ECO:0000259" key="2">
    <source>
        <dbReference type="Pfam" id="PF25039"/>
    </source>
</evidence>
<keyword evidence="5" id="KW-1185">Reference proteome</keyword>
<feature type="domain" description="Bridge-like lipid transfer protein family member 1 C-terminal" evidence="3">
    <location>
        <begin position="398"/>
        <end position="1248"/>
    </location>
</feature>
<dbReference type="AlphaFoldDB" id="A0AAD7RZM1"/>
<dbReference type="InterPro" id="IPR056742">
    <property type="entry name" value="BLTP1_C"/>
</dbReference>
<dbReference type="Pfam" id="PF25040">
    <property type="entry name" value="BLTP1_C"/>
    <property type="match status" value="2"/>
</dbReference>
<reference evidence="4" key="1">
    <citation type="journal article" date="2023" name="Science">
        <title>Genome structures resolve the early diversification of teleost fishes.</title>
        <authorList>
            <person name="Parey E."/>
            <person name="Louis A."/>
            <person name="Montfort J."/>
            <person name="Bouchez O."/>
            <person name="Roques C."/>
            <person name="Iampietro C."/>
            <person name="Lluch J."/>
            <person name="Castinel A."/>
            <person name="Donnadieu C."/>
            <person name="Desvignes T."/>
            <person name="Floi Bucao C."/>
            <person name="Jouanno E."/>
            <person name="Wen M."/>
            <person name="Mejri S."/>
            <person name="Dirks R."/>
            <person name="Jansen H."/>
            <person name="Henkel C."/>
            <person name="Chen W.J."/>
            <person name="Zahm M."/>
            <person name="Cabau C."/>
            <person name="Klopp C."/>
            <person name="Thompson A.W."/>
            <person name="Robinson-Rechavi M."/>
            <person name="Braasch I."/>
            <person name="Lecointre G."/>
            <person name="Bobe J."/>
            <person name="Postlethwait J.H."/>
            <person name="Berthelot C."/>
            <person name="Roest Crollius H."/>
            <person name="Guiguen Y."/>
        </authorList>
    </citation>
    <scope>NUCLEOTIDE SEQUENCE</scope>
    <source>
        <strain evidence="4">NC1722</strain>
    </source>
</reference>
<proteinExistence type="predicted"/>
<comment type="caution">
    <text evidence="4">The sequence shown here is derived from an EMBL/GenBank/DDBJ whole genome shotgun (WGS) entry which is preliminary data.</text>
</comment>
<dbReference type="GO" id="GO:0048488">
    <property type="term" value="P:synaptic vesicle endocytosis"/>
    <property type="evidence" value="ECO:0007669"/>
    <property type="project" value="TreeGrafter"/>
</dbReference>
<feature type="compositionally biased region" description="Polar residues" evidence="1">
    <location>
        <begin position="1163"/>
        <end position="1172"/>
    </location>
</feature>
<feature type="region of interest" description="Disordered" evidence="1">
    <location>
        <begin position="896"/>
        <end position="915"/>
    </location>
</feature>
<evidence type="ECO:0000313" key="4">
    <source>
        <dbReference type="EMBL" id="KAJ8393302.1"/>
    </source>
</evidence>
<dbReference type="PANTHER" id="PTHR31640:SF1">
    <property type="entry name" value="BRIDGE-LIKE LIPID TRANSFER PROTEIN FAMILY MEMBER 1"/>
    <property type="match status" value="1"/>
</dbReference>
<protein>
    <recommendedName>
        <fullName evidence="6">Fragile site-associated protein C-terminal domain-containing protein</fullName>
    </recommendedName>
</protein>
<dbReference type="InterPro" id="IPR056741">
    <property type="entry name" value="BLTP1_M"/>
</dbReference>